<evidence type="ECO:0000256" key="8">
    <source>
        <dbReference type="ARBA" id="ARBA00023136"/>
    </source>
</evidence>
<accession>A0A4V1IWK0</accession>
<dbReference type="OrthoDB" id="666972at2759"/>
<feature type="transmembrane region" description="Helical" evidence="9">
    <location>
        <begin position="353"/>
        <end position="376"/>
    </location>
</feature>
<dbReference type="InterPro" id="IPR036739">
    <property type="entry name" value="SLC41_membr_dom_sf"/>
</dbReference>
<keyword evidence="5" id="KW-0460">Magnesium</keyword>
<feature type="transmembrane region" description="Helical" evidence="9">
    <location>
        <begin position="154"/>
        <end position="178"/>
    </location>
</feature>
<keyword evidence="6 9" id="KW-1133">Transmembrane helix</keyword>
<dbReference type="AlphaFoldDB" id="A0A4V1IWK0"/>
<evidence type="ECO:0000256" key="1">
    <source>
        <dbReference type="ARBA" id="ARBA00004141"/>
    </source>
</evidence>
<evidence type="ECO:0000256" key="7">
    <source>
        <dbReference type="ARBA" id="ARBA00023065"/>
    </source>
</evidence>
<keyword evidence="8 9" id="KW-0472">Membrane</keyword>
<feature type="transmembrane region" description="Helical" evidence="9">
    <location>
        <begin position="318"/>
        <end position="341"/>
    </location>
</feature>
<keyword evidence="4 9" id="KW-0812">Transmembrane</keyword>
<organism evidence="11 12">
    <name type="scientific">Thamnocephalis sphaerospora</name>
    <dbReference type="NCBI Taxonomy" id="78915"/>
    <lineage>
        <taxon>Eukaryota</taxon>
        <taxon>Fungi</taxon>
        <taxon>Fungi incertae sedis</taxon>
        <taxon>Zoopagomycota</taxon>
        <taxon>Zoopagomycotina</taxon>
        <taxon>Zoopagomycetes</taxon>
        <taxon>Zoopagales</taxon>
        <taxon>Sigmoideomycetaceae</taxon>
        <taxon>Thamnocephalis</taxon>
    </lineage>
</organism>
<keyword evidence="12" id="KW-1185">Reference proteome</keyword>
<evidence type="ECO:0000256" key="3">
    <source>
        <dbReference type="ARBA" id="ARBA00022448"/>
    </source>
</evidence>
<dbReference type="Pfam" id="PF01769">
    <property type="entry name" value="MgtE"/>
    <property type="match status" value="2"/>
</dbReference>
<feature type="transmembrane region" description="Helical" evidence="9">
    <location>
        <begin position="114"/>
        <end position="142"/>
    </location>
</feature>
<dbReference type="GO" id="GO:0008324">
    <property type="term" value="F:monoatomic cation transmembrane transporter activity"/>
    <property type="evidence" value="ECO:0007669"/>
    <property type="project" value="InterPro"/>
</dbReference>
<feature type="domain" description="SLC41A/MgtE integral membrane" evidence="10">
    <location>
        <begin position="37"/>
        <end position="173"/>
    </location>
</feature>
<proteinExistence type="inferred from homology"/>
<evidence type="ECO:0000256" key="2">
    <source>
        <dbReference type="ARBA" id="ARBA00009749"/>
    </source>
</evidence>
<evidence type="ECO:0000256" key="4">
    <source>
        <dbReference type="ARBA" id="ARBA00022692"/>
    </source>
</evidence>
<dbReference type="PANTHER" id="PTHR16228:SF7">
    <property type="entry name" value="SLC41A_MGTE INTEGRAL MEMBRANE DOMAIN-CONTAINING PROTEIN"/>
    <property type="match status" value="1"/>
</dbReference>
<keyword evidence="7" id="KW-0406">Ion transport</keyword>
<evidence type="ECO:0000313" key="11">
    <source>
        <dbReference type="EMBL" id="RKP07829.1"/>
    </source>
</evidence>
<feature type="transmembrane region" description="Helical" evidence="9">
    <location>
        <begin position="279"/>
        <end position="298"/>
    </location>
</feature>
<evidence type="ECO:0000256" key="5">
    <source>
        <dbReference type="ARBA" id="ARBA00022842"/>
    </source>
</evidence>
<reference evidence="12" key="1">
    <citation type="journal article" date="2018" name="Nat. Microbiol.">
        <title>Leveraging single-cell genomics to expand the fungal tree of life.</title>
        <authorList>
            <person name="Ahrendt S.R."/>
            <person name="Quandt C.A."/>
            <person name="Ciobanu D."/>
            <person name="Clum A."/>
            <person name="Salamov A."/>
            <person name="Andreopoulos B."/>
            <person name="Cheng J.F."/>
            <person name="Woyke T."/>
            <person name="Pelin A."/>
            <person name="Henrissat B."/>
            <person name="Reynolds N.K."/>
            <person name="Benny G.L."/>
            <person name="Smith M.E."/>
            <person name="James T.Y."/>
            <person name="Grigoriev I.V."/>
        </authorList>
    </citation>
    <scope>NUCLEOTIDE SEQUENCE [LARGE SCALE GENOMIC DNA]</scope>
    <source>
        <strain evidence="12">RSA 1356</strain>
    </source>
</reference>
<feature type="domain" description="SLC41A/MgtE integral membrane" evidence="10">
    <location>
        <begin position="249"/>
        <end position="370"/>
    </location>
</feature>
<dbReference type="Proteomes" id="UP000271241">
    <property type="component" value="Unassembled WGS sequence"/>
</dbReference>
<comment type="subcellular location">
    <subcellularLocation>
        <location evidence="1">Membrane</location>
        <topology evidence="1">Multi-pass membrane protein</topology>
    </subcellularLocation>
</comment>
<comment type="similarity">
    <text evidence="2">Belongs to the SLC41A transporter family.</text>
</comment>
<dbReference type="SUPFAM" id="SSF161093">
    <property type="entry name" value="MgtE membrane domain-like"/>
    <property type="match status" value="2"/>
</dbReference>
<dbReference type="PANTHER" id="PTHR16228">
    <property type="entry name" value="DIVALENT CATION TRANSPORTER SOLUTE CARRIER FAMILY 41"/>
    <property type="match status" value="1"/>
</dbReference>
<protein>
    <recommendedName>
        <fullName evidence="10">SLC41A/MgtE integral membrane domain-containing protein</fullName>
    </recommendedName>
</protein>
<dbReference type="EMBL" id="KZ992668">
    <property type="protein sequence ID" value="RKP07829.1"/>
    <property type="molecule type" value="Genomic_DNA"/>
</dbReference>
<evidence type="ECO:0000259" key="10">
    <source>
        <dbReference type="Pfam" id="PF01769"/>
    </source>
</evidence>
<feature type="transmembrane region" description="Helical" evidence="9">
    <location>
        <begin position="247"/>
        <end position="267"/>
    </location>
</feature>
<feature type="transmembrane region" description="Helical" evidence="9">
    <location>
        <begin position="184"/>
        <end position="204"/>
    </location>
</feature>
<name>A0A4V1IWK0_9FUNG</name>
<dbReference type="Gene3D" id="1.10.357.20">
    <property type="entry name" value="SLC41 divalent cation transporters, integral membrane domain"/>
    <property type="match status" value="2"/>
</dbReference>
<gene>
    <name evidence="11" type="ORF">THASP1DRAFT_16510</name>
</gene>
<sequence>LPSLAISVVGLMLAGWLLDVVQHWEAFTRVPQLFILVPVLLGLKGNLEMNLASRMSTAANMGDLDSPTLQRQLVLGNLALLQVQALTISCLAGLVSFLLGMATQGTSHLTFHQSMLVITSAMICASFSSVLLGLCMCCLCIVCRRRGINPDNVATPIAASFGDLVTLAVLATISSWLLPIMDTVAPAIFFALMVAVIPVYVWLVRRNDLVRDTLPNGWVPIILAMAISSLAGLVLERYIERYAGMAVLVPVLNGVSGNLASVFASRISTALHARRHEHYMRVGAVLFLLNLPVQWPFLGFVRALHLGHGSVTWTMFGAYTAASMLLVAGLLVAAKWITLALWRRSLDPDNYALPYITAIGDVAGTIALVLVFMAIYGTEGTIDMSVAGDTTASAAVGA</sequence>
<dbReference type="InterPro" id="IPR045349">
    <property type="entry name" value="SLC41A1-3"/>
</dbReference>
<feature type="transmembrane region" description="Helical" evidence="9">
    <location>
        <begin position="78"/>
        <end position="102"/>
    </location>
</feature>
<dbReference type="InterPro" id="IPR006667">
    <property type="entry name" value="SLC41_membr_dom"/>
</dbReference>
<keyword evidence="3" id="KW-0813">Transport</keyword>
<dbReference type="GO" id="GO:0005886">
    <property type="term" value="C:plasma membrane"/>
    <property type="evidence" value="ECO:0007669"/>
    <property type="project" value="TreeGrafter"/>
</dbReference>
<feature type="non-terminal residue" evidence="11">
    <location>
        <position position="1"/>
    </location>
</feature>
<evidence type="ECO:0000256" key="9">
    <source>
        <dbReference type="SAM" id="Phobius"/>
    </source>
</evidence>
<evidence type="ECO:0000313" key="12">
    <source>
        <dbReference type="Proteomes" id="UP000271241"/>
    </source>
</evidence>
<feature type="transmembrane region" description="Helical" evidence="9">
    <location>
        <begin position="216"/>
        <end position="235"/>
    </location>
</feature>
<evidence type="ECO:0000256" key="6">
    <source>
        <dbReference type="ARBA" id="ARBA00022989"/>
    </source>
</evidence>
<dbReference type="FunFam" id="1.10.357.20:FF:000001">
    <property type="entry name" value="Solute carrier family 41 member 2"/>
    <property type="match status" value="1"/>
</dbReference>